<dbReference type="PRINTS" id="PR00625">
    <property type="entry name" value="JDOMAIN"/>
</dbReference>
<keyword evidence="2" id="KW-0472">Membrane</keyword>
<dbReference type="PROSITE" id="PS50076">
    <property type="entry name" value="DNAJ_2"/>
    <property type="match status" value="1"/>
</dbReference>
<keyword evidence="2" id="KW-1133">Transmembrane helix</keyword>
<accession>A0AAD5X9J5</accession>
<dbReference type="PROSITE" id="PS00636">
    <property type="entry name" value="DNAJ_1"/>
    <property type="match status" value="1"/>
</dbReference>
<sequence>MKLYKLLGVSSNATSAEIKAAYRSQTLLLHPDRQPQSLSAEQKAKNLAHFISVKNAYDALKDPVIRSKYDARFGYSNTQVHPQRPSADFSQWTSNTNSNTSSCKSANNFPPEAEGEEEEETQQSFASAKNKIKWLWRLFGLNSTSKSYRWNTETIRIFGFLGLGVSAFIGAAYFLYDAMSLDPDKVKIREKAAKKVWEDLSKIPTALPRLQIHPEVIASKVSDIPVPSSNLQLDPRIGVFINVAHERTLQNAQLILKDDLAHQKIINPNEDDTEQIN</sequence>
<evidence type="ECO:0000256" key="1">
    <source>
        <dbReference type="SAM" id="MobiDB-lite"/>
    </source>
</evidence>
<keyword evidence="5" id="KW-1185">Reference proteome</keyword>
<dbReference type="SMART" id="SM00271">
    <property type="entry name" value="DnaJ"/>
    <property type="match status" value="1"/>
</dbReference>
<name>A0AAD5X9J5_9FUNG</name>
<dbReference type="InterPro" id="IPR050817">
    <property type="entry name" value="DjlA_DnaK_co-chaperone"/>
</dbReference>
<dbReference type="AlphaFoldDB" id="A0AAD5X9J5"/>
<dbReference type="Proteomes" id="UP001211907">
    <property type="component" value="Unassembled WGS sequence"/>
</dbReference>
<organism evidence="4 5">
    <name type="scientific">Physocladia obscura</name>
    <dbReference type="NCBI Taxonomy" id="109957"/>
    <lineage>
        <taxon>Eukaryota</taxon>
        <taxon>Fungi</taxon>
        <taxon>Fungi incertae sedis</taxon>
        <taxon>Chytridiomycota</taxon>
        <taxon>Chytridiomycota incertae sedis</taxon>
        <taxon>Chytridiomycetes</taxon>
        <taxon>Chytridiales</taxon>
        <taxon>Chytriomycetaceae</taxon>
        <taxon>Physocladia</taxon>
    </lineage>
</organism>
<dbReference type="Pfam" id="PF00226">
    <property type="entry name" value="DnaJ"/>
    <property type="match status" value="1"/>
</dbReference>
<gene>
    <name evidence="4" type="ORF">HK100_005104</name>
</gene>
<feature type="compositionally biased region" description="Low complexity" evidence="1">
    <location>
        <begin position="93"/>
        <end position="108"/>
    </location>
</feature>
<keyword evidence="2" id="KW-0812">Transmembrane</keyword>
<feature type="region of interest" description="Disordered" evidence="1">
    <location>
        <begin position="80"/>
        <end position="123"/>
    </location>
</feature>
<feature type="domain" description="J" evidence="3">
    <location>
        <begin position="2"/>
        <end position="73"/>
    </location>
</feature>
<protein>
    <recommendedName>
        <fullName evidence="3">J domain-containing protein</fullName>
    </recommendedName>
</protein>
<proteinExistence type="predicted"/>
<dbReference type="EMBL" id="JADGJH010002421">
    <property type="protein sequence ID" value="KAJ3098437.1"/>
    <property type="molecule type" value="Genomic_DNA"/>
</dbReference>
<evidence type="ECO:0000259" key="3">
    <source>
        <dbReference type="PROSITE" id="PS50076"/>
    </source>
</evidence>
<dbReference type="CDD" id="cd06257">
    <property type="entry name" value="DnaJ"/>
    <property type="match status" value="1"/>
</dbReference>
<dbReference type="Gene3D" id="1.10.287.110">
    <property type="entry name" value="DnaJ domain"/>
    <property type="match status" value="1"/>
</dbReference>
<comment type="caution">
    <text evidence="4">The sequence shown here is derived from an EMBL/GenBank/DDBJ whole genome shotgun (WGS) entry which is preliminary data.</text>
</comment>
<dbReference type="SUPFAM" id="SSF46565">
    <property type="entry name" value="Chaperone J-domain"/>
    <property type="match status" value="1"/>
</dbReference>
<dbReference type="InterPro" id="IPR018253">
    <property type="entry name" value="DnaJ_domain_CS"/>
</dbReference>
<dbReference type="InterPro" id="IPR001623">
    <property type="entry name" value="DnaJ_domain"/>
</dbReference>
<dbReference type="PANTHER" id="PTHR24074">
    <property type="entry name" value="CO-CHAPERONE PROTEIN DJLA"/>
    <property type="match status" value="1"/>
</dbReference>
<reference evidence="4" key="1">
    <citation type="submission" date="2020-05" db="EMBL/GenBank/DDBJ databases">
        <title>Phylogenomic resolution of chytrid fungi.</title>
        <authorList>
            <person name="Stajich J.E."/>
            <person name="Amses K."/>
            <person name="Simmons R."/>
            <person name="Seto K."/>
            <person name="Myers J."/>
            <person name="Bonds A."/>
            <person name="Quandt C.A."/>
            <person name="Barry K."/>
            <person name="Liu P."/>
            <person name="Grigoriev I."/>
            <person name="Longcore J.E."/>
            <person name="James T.Y."/>
        </authorList>
    </citation>
    <scope>NUCLEOTIDE SEQUENCE</scope>
    <source>
        <strain evidence="4">JEL0513</strain>
    </source>
</reference>
<evidence type="ECO:0000313" key="5">
    <source>
        <dbReference type="Proteomes" id="UP001211907"/>
    </source>
</evidence>
<feature type="transmembrane region" description="Helical" evidence="2">
    <location>
        <begin position="155"/>
        <end position="176"/>
    </location>
</feature>
<dbReference type="InterPro" id="IPR036869">
    <property type="entry name" value="J_dom_sf"/>
</dbReference>
<evidence type="ECO:0000256" key="2">
    <source>
        <dbReference type="SAM" id="Phobius"/>
    </source>
</evidence>
<evidence type="ECO:0000313" key="4">
    <source>
        <dbReference type="EMBL" id="KAJ3098437.1"/>
    </source>
</evidence>